<proteinExistence type="predicted"/>
<feature type="transmembrane region" description="Helical" evidence="1">
    <location>
        <begin position="30"/>
        <end position="52"/>
    </location>
</feature>
<dbReference type="AlphaFoldDB" id="A0A7R7EK33"/>
<keyword evidence="1" id="KW-1133">Transmembrane helix</keyword>
<keyword evidence="3" id="KW-1185">Reference proteome</keyword>
<organism evidence="2 3">
    <name type="scientific">Anaeromicropila herbilytica</name>
    <dbReference type="NCBI Taxonomy" id="2785025"/>
    <lineage>
        <taxon>Bacteria</taxon>
        <taxon>Bacillati</taxon>
        <taxon>Bacillota</taxon>
        <taxon>Clostridia</taxon>
        <taxon>Lachnospirales</taxon>
        <taxon>Lachnospiraceae</taxon>
        <taxon>Anaeromicropila</taxon>
    </lineage>
</organism>
<keyword evidence="1" id="KW-0472">Membrane</keyword>
<sequence>MNNKIEEILSAVKLSELMNKKEKEQEKHCIWLYILAGIAAVASLSTIAYLLYRHFKPDYLEDFDDDYDDFDDDDIYEEDEIVDDTINTNSNTQPTEE</sequence>
<dbReference type="EMBL" id="AP024169">
    <property type="protein sequence ID" value="BCN30311.1"/>
    <property type="molecule type" value="Genomic_DNA"/>
</dbReference>
<evidence type="ECO:0000313" key="2">
    <source>
        <dbReference type="EMBL" id="BCN30311.1"/>
    </source>
</evidence>
<dbReference type="Proteomes" id="UP000595897">
    <property type="component" value="Chromosome"/>
</dbReference>
<dbReference type="KEGG" id="ahb:bsdtb5_16060"/>
<keyword evidence="1" id="KW-0812">Transmembrane</keyword>
<dbReference type="RefSeq" id="WP_330611977.1">
    <property type="nucleotide sequence ID" value="NZ_AP024169.1"/>
</dbReference>
<protein>
    <recommendedName>
        <fullName evidence="4">DUF4366 domain-containing protein</fullName>
    </recommendedName>
</protein>
<gene>
    <name evidence="2" type="ORF">bsdtb5_16060</name>
</gene>
<name>A0A7R7EK33_9FIRM</name>
<accession>A0A7R7EK33</accession>
<evidence type="ECO:0000313" key="3">
    <source>
        <dbReference type="Proteomes" id="UP000595897"/>
    </source>
</evidence>
<evidence type="ECO:0008006" key="4">
    <source>
        <dbReference type="Google" id="ProtNLM"/>
    </source>
</evidence>
<reference evidence="2 3" key="1">
    <citation type="submission" date="2020-11" db="EMBL/GenBank/DDBJ databases">
        <title>Draft genome sequencing of a Lachnospiraceae strain isolated from anoxic soil subjected to BSD treatment.</title>
        <authorList>
            <person name="Uek A."/>
            <person name="Tonouchi A."/>
        </authorList>
    </citation>
    <scope>NUCLEOTIDE SEQUENCE [LARGE SCALE GENOMIC DNA]</scope>
    <source>
        <strain evidence="2 3">TB5</strain>
    </source>
</reference>
<evidence type="ECO:0000256" key="1">
    <source>
        <dbReference type="SAM" id="Phobius"/>
    </source>
</evidence>